<keyword evidence="2" id="KW-1185">Reference proteome</keyword>
<evidence type="ECO:0000313" key="1">
    <source>
        <dbReference type="EMBL" id="GHH65210.1"/>
    </source>
</evidence>
<gene>
    <name evidence="1" type="ORF">GCM10018781_17350</name>
</gene>
<sequence>MFGELPLYRLQADTHAGNEPALATLAAARFTREGVRRSVCLHHGRRHDVALLSLLRPEREARSRPKAWELPTPRPVAG</sequence>
<proteinExistence type="predicted"/>
<dbReference type="InterPro" id="IPR016181">
    <property type="entry name" value="Acyl_CoA_acyltransferase"/>
</dbReference>
<dbReference type="EMBL" id="BNBO01000006">
    <property type="protein sequence ID" value="GHH65210.1"/>
    <property type="molecule type" value="Genomic_DNA"/>
</dbReference>
<comment type="caution">
    <text evidence="1">The sequence shown here is derived from an EMBL/GenBank/DDBJ whole genome shotgun (WGS) entry which is preliminary data.</text>
</comment>
<organism evidence="1 2">
    <name type="scientific">Kitasatospora indigofera</name>
    <dbReference type="NCBI Taxonomy" id="67307"/>
    <lineage>
        <taxon>Bacteria</taxon>
        <taxon>Bacillati</taxon>
        <taxon>Actinomycetota</taxon>
        <taxon>Actinomycetes</taxon>
        <taxon>Kitasatosporales</taxon>
        <taxon>Streptomycetaceae</taxon>
        <taxon>Kitasatospora</taxon>
    </lineage>
</organism>
<dbReference type="Proteomes" id="UP000617734">
    <property type="component" value="Unassembled WGS sequence"/>
</dbReference>
<reference evidence="1" key="2">
    <citation type="submission" date="2020-09" db="EMBL/GenBank/DDBJ databases">
        <authorList>
            <person name="Sun Q."/>
            <person name="Ohkuma M."/>
        </authorList>
    </citation>
    <scope>NUCLEOTIDE SEQUENCE</scope>
    <source>
        <strain evidence="1">JCM 4646</strain>
    </source>
</reference>
<dbReference type="SUPFAM" id="SSF55729">
    <property type="entry name" value="Acyl-CoA N-acyltransferases (Nat)"/>
    <property type="match status" value="1"/>
</dbReference>
<dbReference type="AlphaFoldDB" id="A0A919FHT2"/>
<accession>A0A919FHT2</accession>
<name>A0A919FHT2_9ACTN</name>
<reference evidence="1" key="1">
    <citation type="journal article" date="2014" name="Int. J. Syst. Evol. Microbiol.">
        <title>Complete genome sequence of Corynebacterium casei LMG S-19264T (=DSM 44701T), isolated from a smear-ripened cheese.</title>
        <authorList>
            <consortium name="US DOE Joint Genome Institute (JGI-PGF)"/>
            <person name="Walter F."/>
            <person name="Albersmeier A."/>
            <person name="Kalinowski J."/>
            <person name="Ruckert C."/>
        </authorList>
    </citation>
    <scope>NUCLEOTIDE SEQUENCE</scope>
    <source>
        <strain evidence="1">JCM 4646</strain>
    </source>
</reference>
<dbReference type="Gene3D" id="3.40.630.30">
    <property type="match status" value="1"/>
</dbReference>
<protein>
    <submittedName>
        <fullName evidence="1">Uncharacterized protein</fullName>
    </submittedName>
</protein>
<evidence type="ECO:0000313" key="2">
    <source>
        <dbReference type="Proteomes" id="UP000617734"/>
    </source>
</evidence>